<dbReference type="EMBL" id="DVMP01000065">
    <property type="protein sequence ID" value="HIU25472.1"/>
    <property type="molecule type" value="Genomic_DNA"/>
</dbReference>
<reference evidence="1" key="2">
    <citation type="journal article" date="2021" name="PeerJ">
        <title>Extensive microbial diversity within the chicken gut microbiome revealed by metagenomics and culture.</title>
        <authorList>
            <person name="Gilroy R."/>
            <person name="Ravi A."/>
            <person name="Getino M."/>
            <person name="Pursley I."/>
            <person name="Horton D.L."/>
            <person name="Alikhan N.F."/>
            <person name="Baker D."/>
            <person name="Gharbi K."/>
            <person name="Hall N."/>
            <person name="Watson M."/>
            <person name="Adriaenssens E.M."/>
            <person name="Foster-Nyarko E."/>
            <person name="Jarju S."/>
            <person name="Secka A."/>
            <person name="Antonio M."/>
            <person name="Oren A."/>
            <person name="Chaudhuri R.R."/>
            <person name="La Ragione R."/>
            <person name="Hildebrand F."/>
            <person name="Pallen M.J."/>
        </authorList>
    </citation>
    <scope>NUCLEOTIDE SEQUENCE</scope>
    <source>
        <strain evidence="1">ChiHcec3-6078</strain>
    </source>
</reference>
<comment type="caution">
    <text evidence="1">The sequence shown here is derived from an EMBL/GenBank/DDBJ whole genome shotgun (WGS) entry which is preliminary data.</text>
</comment>
<protein>
    <submittedName>
        <fullName evidence="1">Uncharacterized protein</fullName>
    </submittedName>
</protein>
<proteinExistence type="predicted"/>
<organism evidence="1 2">
    <name type="scientific">Candidatus Allocopromorpha excrementigallinarum</name>
    <dbReference type="NCBI Taxonomy" id="2840742"/>
    <lineage>
        <taxon>Bacteria</taxon>
        <taxon>Bacillati</taxon>
        <taxon>Bacillota</taxon>
        <taxon>Clostridia</taxon>
        <taxon>Eubacteriales</taxon>
        <taxon>Eubacteriaceae</taxon>
        <taxon>Eubacteriaceae incertae sedis</taxon>
        <taxon>Candidatus Allocopromorpha</taxon>
    </lineage>
</organism>
<reference evidence="1" key="1">
    <citation type="submission" date="2020-10" db="EMBL/GenBank/DDBJ databases">
        <authorList>
            <person name="Gilroy R."/>
        </authorList>
    </citation>
    <scope>NUCLEOTIDE SEQUENCE</scope>
    <source>
        <strain evidence="1">ChiHcec3-6078</strain>
    </source>
</reference>
<dbReference type="CDD" id="cd01427">
    <property type="entry name" value="HAD_like"/>
    <property type="match status" value="1"/>
</dbReference>
<evidence type="ECO:0000313" key="2">
    <source>
        <dbReference type="Proteomes" id="UP000824090"/>
    </source>
</evidence>
<dbReference type="Proteomes" id="UP000824090">
    <property type="component" value="Unassembled WGS sequence"/>
</dbReference>
<sequence>MRYKLYELLVNRHPGICQRYHRLHDNSTGIKKYVSWMYLLWLNLAYLCGARSLGRAAELEIYEEKKLPVSTSESSEAFIDAGELAEKLAKYDVISFDVFDTAVLRPFSRPEDLFYIAGEQLSCMDFKRIRMEAEWDARRKNHEKNGSYEVSLREIWESCQRLTGIPAVKGMEREMAWELKLCRGNDFMRKVYRQLKEAGKEIVFTTDMYLPEDLIRDILIKSGYEGKERIFLSSSLGKSKAAGELYDEVRKTMGEDLSFAHVGDNGASDVKMAERHGFKAFYYPGVNSRSEAYRSFDMSPVTGSAYRGVVNSRIRCGAEKYSMLYEYGYIYGGLFVTGYCHFIHRYCREKEIDRILFLSRDGDILKKVYEFLYPGEETEYVYWSRLAAAKTAAEYMKYDYVRKLIRHKVNRGYTISRVLSEMELEELIPALGGSGLEPLDRLSDKTREGLEDFVNVHWKEILDIYAPQRKAAGQIIGEQLKGSAKAAAVDIGWAGSGAAALALLAEKEWKLPVDITAIVAGTNTALSAEPDMSDPFILSGRLVSYMYSSGENRDLWKKHDPARGYNIFWELLTSSREPSLKGYYPDESTGRGRPVFADPECEPEQIDEIQKGIMDFASDYREAFKEIDYMANISGRDAYAPMLAAASHGERYLKAALSHLNVKEDVGA</sequence>
<gene>
    <name evidence="1" type="ORF">IAC50_03095</name>
</gene>
<name>A0A9D1I019_9FIRM</name>
<dbReference type="AlphaFoldDB" id="A0A9D1I019"/>
<dbReference type="Gene3D" id="1.10.150.400">
    <property type="match status" value="1"/>
</dbReference>
<dbReference type="Gene3D" id="3.40.50.1000">
    <property type="entry name" value="HAD superfamily/HAD-like"/>
    <property type="match status" value="1"/>
</dbReference>
<accession>A0A9D1I019</accession>
<evidence type="ECO:0000313" key="1">
    <source>
        <dbReference type="EMBL" id="HIU25472.1"/>
    </source>
</evidence>
<dbReference type="InterPro" id="IPR036412">
    <property type="entry name" value="HAD-like_sf"/>
</dbReference>
<dbReference type="SUPFAM" id="SSF56784">
    <property type="entry name" value="HAD-like"/>
    <property type="match status" value="1"/>
</dbReference>
<dbReference type="InterPro" id="IPR023214">
    <property type="entry name" value="HAD_sf"/>
</dbReference>